<evidence type="ECO:0000313" key="1">
    <source>
        <dbReference type="EMBL" id="ANE52408.1"/>
    </source>
</evidence>
<keyword evidence="2" id="KW-1185">Reference proteome</keyword>
<gene>
    <name evidence="1" type="ORF">SY85_19890</name>
</gene>
<name>A0A172TZN3_9BACT</name>
<evidence type="ECO:0000313" key="2">
    <source>
        <dbReference type="Proteomes" id="UP000077177"/>
    </source>
</evidence>
<protein>
    <submittedName>
        <fullName evidence="1">Uncharacterized protein</fullName>
    </submittedName>
</protein>
<dbReference type="Proteomes" id="UP000077177">
    <property type="component" value="Chromosome"/>
</dbReference>
<organism evidence="1 2">
    <name type="scientific">Flavisolibacter tropicus</name>
    <dbReference type="NCBI Taxonomy" id="1492898"/>
    <lineage>
        <taxon>Bacteria</taxon>
        <taxon>Pseudomonadati</taxon>
        <taxon>Bacteroidota</taxon>
        <taxon>Chitinophagia</taxon>
        <taxon>Chitinophagales</taxon>
        <taxon>Chitinophagaceae</taxon>
        <taxon>Flavisolibacter</taxon>
    </lineage>
</organism>
<proteinExistence type="predicted"/>
<dbReference type="AlphaFoldDB" id="A0A172TZN3"/>
<dbReference type="KEGG" id="fla:SY85_19890"/>
<reference evidence="1 2" key="2">
    <citation type="journal article" date="2016" name="Int. J. Syst. Evol. Microbiol.">
        <title>Flavisolibacter tropicus sp. nov., isolated from tropical soil.</title>
        <authorList>
            <person name="Lee J.J."/>
            <person name="Kang M.S."/>
            <person name="Kim G.S."/>
            <person name="Lee C.S."/>
            <person name="Lim S."/>
            <person name="Lee J."/>
            <person name="Roh S.H."/>
            <person name="Kang H."/>
            <person name="Ha J.M."/>
            <person name="Bae S."/>
            <person name="Jung H.Y."/>
            <person name="Kim M.K."/>
        </authorList>
    </citation>
    <scope>NUCLEOTIDE SEQUENCE [LARGE SCALE GENOMIC DNA]</scope>
    <source>
        <strain evidence="1 2">LCS9</strain>
    </source>
</reference>
<dbReference type="EMBL" id="CP011390">
    <property type="protein sequence ID" value="ANE52408.1"/>
    <property type="molecule type" value="Genomic_DNA"/>
</dbReference>
<dbReference type="PROSITE" id="PS51257">
    <property type="entry name" value="PROKAR_LIPOPROTEIN"/>
    <property type="match status" value="1"/>
</dbReference>
<dbReference type="RefSeq" id="WP_066406830.1">
    <property type="nucleotide sequence ID" value="NZ_CP011390.1"/>
</dbReference>
<accession>A0A172TZN3</accession>
<sequence>MFTIRHILILFIFLTIGCNEDKQIYTVKDHSNLKADIPFNYQNNQDVFQALAKEVSSFKLIRSMEFLGGKGMIGPIRVYCATIGRDSGYTIGVNQIKDPLSDSGLQAVLRKEGISRSAITTIKRRLDQVNCNSFFSFQTVNINTGTPYIHIEFRYNDWDGVHRYYYKLFDKKLEQDMVRFFDRKNTQLGNYYNLGTVLDTNAVWLMPTD</sequence>
<reference evidence="2" key="1">
    <citation type="submission" date="2015-01" db="EMBL/GenBank/DDBJ databases">
        <title>Flavisolibacter sp./LCS9/ whole genome sequencing.</title>
        <authorList>
            <person name="Kim M.K."/>
            <person name="Srinivasan S."/>
            <person name="Lee J.-J."/>
        </authorList>
    </citation>
    <scope>NUCLEOTIDE SEQUENCE [LARGE SCALE GENOMIC DNA]</scope>
    <source>
        <strain evidence="2">LCS9</strain>
    </source>
</reference>